<comment type="pathway">
    <text evidence="3 9">Carbohydrate metabolism; pentose and glucuronate interconversion.</text>
</comment>
<evidence type="ECO:0000256" key="5">
    <source>
        <dbReference type="ARBA" id="ARBA00012927"/>
    </source>
</evidence>
<protein>
    <recommendedName>
        <fullName evidence="5 9">Mannonate dehydratase</fullName>
        <ecNumber evidence="5 9">4.2.1.8</ecNumber>
    </recommendedName>
    <alternativeName>
        <fullName evidence="9">D-mannonate hydro-lyase</fullName>
    </alternativeName>
</protein>
<comment type="cofactor">
    <cofactor evidence="9">
        <name>Fe(2+)</name>
        <dbReference type="ChEBI" id="CHEBI:29033"/>
    </cofactor>
    <cofactor evidence="9">
        <name>Mn(2+)</name>
        <dbReference type="ChEBI" id="CHEBI:29035"/>
    </cofactor>
</comment>
<dbReference type="PIRSF" id="PIRSF016049">
    <property type="entry name" value="Man_dehyd"/>
    <property type="match status" value="1"/>
</dbReference>
<reference evidence="10 11" key="1">
    <citation type="submission" date="2019-03" db="EMBL/GenBank/DDBJ databases">
        <title>Freshwater and sediment microbial communities from various areas in North America, analyzing microbe dynamics in response to fracking.</title>
        <authorList>
            <person name="Lamendella R."/>
        </authorList>
    </citation>
    <scope>NUCLEOTIDE SEQUENCE [LARGE SCALE GENOMIC DNA]</scope>
    <source>
        <strain evidence="10 11">114D</strain>
    </source>
</reference>
<keyword evidence="8 9" id="KW-0456">Lyase</keyword>
<dbReference type="InterPro" id="IPR004628">
    <property type="entry name" value="Man_deHydtase"/>
</dbReference>
<evidence type="ECO:0000256" key="8">
    <source>
        <dbReference type="ARBA" id="ARBA00023239"/>
    </source>
</evidence>
<dbReference type="GO" id="GO:0008927">
    <property type="term" value="F:mannonate dehydratase activity"/>
    <property type="evidence" value="ECO:0007669"/>
    <property type="project" value="UniProtKB-UniRule"/>
</dbReference>
<dbReference type="RefSeq" id="WP_208111801.1">
    <property type="nucleotide sequence ID" value="NZ_SNWI01000008.1"/>
</dbReference>
<gene>
    <name evidence="9" type="primary">uxuA</name>
    <name evidence="10" type="ORF">DET52_108175</name>
</gene>
<dbReference type="PANTHER" id="PTHR30387">
    <property type="entry name" value="MANNONATE DEHYDRATASE"/>
    <property type="match status" value="1"/>
</dbReference>
<dbReference type="HAMAP" id="MF_00106">
    <property type="entry name" value="UxuA"/>
    <property type="match status" value="1"/>
</dbReference>
<evidence type="ECO:0000256" key="2">
    <source>
        <dbReference type="ARBA" id="ARBA00002713"/>
    </source>
</evidence>
<name>A0A4R6GT67_9BACT</name>
<dbReference type="Proteomes" id="UP000294848">
    <property type="component" value="Unassembled WGS sequence"/>
</dbReference>
<evidence type="ECO:0000313" key="10">
    <source>
        <dbReference type="EMBL" id="TDN98387.1"/>
    </source>
</evidence>
<dbReference type="InterPro" id="IPR036237">
    <property type="entry name" value="Xyl_isomerase-like_sf"/>
</dbReference>
<dbReference type="EC" id="4.2.1.8" evidence="5 9"/>
<dbReference type="EMBL" id="SNWI01000008">
    <property type="protein sequence ID" value="TDN98387.1"/>
    <property type="molecule type" value="Genomic_DNA"/>
</dbReference>
<evidence type="ECO:0000256" key="7">
    <source>
        <dbReference type="ARBA" id="ARBA00023211"/>
    </source>
</evidence>
<comment type="catalytic activity">
    <reaction evidence="1 9">
        <text>D-mannonate = 2-dehydro-3-deoxy-D-gluconate + H2O</text>
        <dbReference type="Rhea" id="RHEA:20097"/>
        <dbReference type="ChEBI" id="CHEBI:15377"/>
        <dbReference type="ChEBI" id="CHEBI:17767"/>
        <dbReference type="ChEBI" id="CHEBI:57990"/>
        <dbReference type="EC" id="4.2.1.8"/>
    </reaction>
</comment>
<keyword evidence="7 9" id="KW-0464">Manganese</keyword>
<organism evidence="10 11">
    <name type="scientific">Sunxiuqinia elliptica</name>
    <dbReference type="NCBI Taxonomy" id="655355"/>
    <lineage>
        <taxon>Bacteria</taxon>
        <taxon>Pseudomonadati</taxon>
        <taxon>Bacteroidota</taxon>
        <taxon>Bacteroidia</taxon>
        <taxon>Marinilabiliales</taxon>
        <taxon>Prolixibacteraceae</taxon>
        <taxon>Sunxiuqinia</taxon>
    </lineage>
</organism>
<evidence type="ECO:0000256" key="6">
    <source>
        <dbReference type="ARBA" id="ARBA00023004"/>
    </source>
</evidence>
<dbReference type="PANTHER" id="PTHR30387:SF2">
    <property type="entry name" value="MANNONATE DEHYDRATASE"/>
    <property type="match status" value="1"/>
</dbReference>
<evidence type="ECO:0000256" key="1">
    <source>
        <dbReference type="ARBA" id="ARBA00001794"/>
    </source>
</evidence>
<dbReference type="NCBIfam" id="TIGR00695">
    <property type="entry name" value="uxuA"/>
    <property type="match status" value="1"/>
</dbReference>
<dbReference type="SUPFAM" id="SSF51658">
    <property type="entry name" value="Xylose isomerase-like"/>
    <property type="match status" value="1"/>
</dbReference>
<dbReference type="UniPathway" id="UPA00246"/>
<comment type="similarity">
    <text evidence="4 9">Belongs to the mannonate dehydratase family.</text>
</comment>
<keyword evidence="6 9" id="KW-0408">Iron</keyword>
<evidence type="ECO:0000256" key="3">
    <source>
        <dbReference type="ARBA" id="ARBA00004892"/>
    </source>
</evidence>
<dbReference type="NCBIfam" id="NF003027">
    <property type="entry name" value="PRK03906.1"/>
    <property type="match status" value="1"/>
</dbReference>
<evidence type="ECO:0000256" key="4">
    <source>
        <dbReference type="ARBA" id="ARBA00007389"/>
    </source>
</evidence>
<proteinExistence type="inferred from homology"/>
<dbReference type="GO" id="GO:0042840">
    <property type="term" value="P:D-glucuronate catabolic process"/>
    <property type="evidence" value="ECO:0007669"/>
    <property type="project" value="TreeGrafter"/>
</dbReference>
<evidence type="ECO:0000256" key="9">
    <source>
        <dbReference type="HAMAP-Rule" id="MF_00106"/>
    </source>
</evidence>
<dbReference type="Pfam" id="PF03786">
    <property type="entry name" value="UxuA"/>
    <property type="match status" value="1"/>
</dbReference>
<dbReference type="AlphaFoldDB" id="A0A4R6GT67"/>
<dbReference type="GO" id="GO:0030145">
    <property type="term" value="F:manganese ion binding"/>
    <property type="evidence" value="ECO:0007669"/>
    <property type="project" value="TreeGrafter"/>
</dbReference>
<dbReference type="Gene3D" id="3.20.20.150">
    <property type="entry name" value="Divalent-metal-dependent TIM barrel enzymes"/>
    <property type="match status" value="1"/>
</dbReference>
<accession>A0A4R6GT67</accession>
<evidence type="ECO:0000313" key="11">
    <source>
        <dbReference type="Proteomes" id="UP000294848"/>
    </source>
</evidence>
<dbReference type="GO" id="GO:0008198">
    <property type="term" value="F:ferrous iron binding"/>
    <property type="evidence" value="ECO:0007669"/>
    <property type="project" value="TreeGrafter"/>
</dbReference>
<comment type="caution">
    <text evidence="10">The sequence shown here is derived from an EMBL/GenBank/DDBJ whole genome shotgun (WGS) entry which is preliminary data.</text>
</comment>
<sequence length="404" mass="45640">MLEKTWRWFGENDQISLREIRQIGVEGIVTALHHIPNGEVWSCEEIRNVKKDIEQHGMRWSVVESLPVHEQIKWGGPLRDRLIENYRQSLLNLGQCGVDTVCYNFMPVIDWIRTDLNHQLENGGEALFFNFVDFIVFDRFILDRTAAEASYPAALVEQARRRVQQMTNKDKDRLIDTIIVKTQGFIDGISADDPQQAVKLFKELLKQYDGIDENKLRANLKYFLDAIIPTAEQAGIKLCIHPDDPPMKVLGLPRIVSSLSDIQWILRAVDHPANGLTFCAGSLSAGAHNDLASIVETVADKAYFVHLRSTERCEGGNFYEAEHLKGSVDMPAIIKILLTEQKRRKSAGLKNWKIPMRVDHGHKLLTDFEGAYNPGYPLIGRLKGLAEIDGLQHGIAAMLAHGES</sequence>
<comment type="function">
    <text evidence="2 9">Catalyzes the dehydration of D-mannonate.</text>
</comment>